<dbReference type="PRINTS" id="PR00469">
    <property type="entry name" value="PNDRDTASEII"/>
</dbReference>
<dbReference type="InterPro" id="IPR036188">
    <property type="entry name" value="FAD/NAD-bd_sf"/>
</dbReference>
<dbReference type="RefSeq" id="WP_119314708.1">
    <property type="nucleotide sequence ID" value="NZ_QXDL01000052.1"/>
</dbReference>
<dbReference type="Proteomes" id="UP000265715">
    <property type="component" value="Unassembled WGS sequence"/>
</dbReference>
<comment type="caution">
    <text evidence="2">The sequence shown here is derived from an EMBL/GenBank/DDBJ whole genome shotgun (WGS) entry which is preliminary data.</text>
</comment>
<protein>
    <submittedName>
        <fullName evidence="2">Baeyer-Villiger flavin-containing monooxygenase</fullName>
        <ecNumber evidence="2">1.14.13.-</ecNumber>
    </submittedName>
</protein>
<dbReference type="GO" id="GO:0050660">
    <property type="term" value="F:flavin adenine dinucleotide binding"/>
    <property type="evidence" value="ECO:0007669"/>
    <property type="project" value="TreeGrafter"/>
</dbReference>
<evidence type="ECO:0000313" key="2">
    <source>
        <dbReference type="EMBL" id="RIH85913.1"/>
    </source>
</evidence>
<dbReference type="OrthoDB" id="178899at2"/>
<reference evidence="2 3" key="1">
    <citation type="submission" date="2018-08" db="EMBL/GenBank/DDBJ databases">
        <title>Meiothermus terrae DSM 26712 genome sequencing project.</title>
        <authorList>
            <person name="Da Costa M.S."/>
            <person name="Albuquerque L."/>
            <person name="Raposo P."/>
            <person name="Froufe H.J.C."/>
            <person name="Barroso C.S."/>
            <person name="Egas C."/>
        </authorList>
    </citation>
    <scope>NUCLEOTIDE SEQUENCE [LARGE SCALE GENOMIC DNA]</scope>
    <source>
        <strain evidence="2 3">DSM 26712</strain>
    </source>
</reference>
<dbReference type="SUPFAM" id="SSF51905">
    <property type="entry name" value="FAD/NAD(P)-binding domain"/>
    <property type="match status" value="1"/>
</dbReference>
<dbReference type="InterPro" id="IPR050982">
    <property type="entry name" value="Auxin_biosynth/cation_transpt"/>
</dbReference>
<dbReference type="PANTHER" id="PTHR43539">
    <property type="entry name" value="FLAVIN-BINDING MONOOXYGENASE-LIKE PROTEIN (AFU_ORTHOLOGUE AFUA_4G09220)"/>
    <property type="match status" value="1"/>
</dbReference>
<dbReference type="AlphaFoldDB" id="A0A399EQS9"/>
<proteinExistence type="predicted"/>
<keyword evidence="2" id="KW-0503">Monooxygenase</keyword>
<dbReference type="Gene3D" id="3.50.50.60">
    <property type="entry name" value="FAD/NAD(P)-binding domain"/>
    <property type="match status" value="2"/>
</dbReference>
<dbReference type="EMBL" id="QXDL01000052">
    <property type="protein sequence ID" value="RIH85913.1"/>
    <property type="molecule type" value="Genomic_DNA"/>
</dbReference>
<dbReference type="GO" id="GO:0004497">
    <property type="term" value="F:monooxygenase activity"/>
    <property type="evidence" value="ECO:0007669"/>
    <property type="project" value="UniProtKB-KW"/>
</dbReference>
<gene>
    <name evidence="2" type="ORF">Mterra_01576</name>
</gene>
<accession>A0A399EQS9</accession>
<evidence type="ECO:0000256" key="1">
    <source>
        <dbReference type="ARBA" id="ARBA00023002"/>
    </source>
</evidence>
<keyword evidence="1 2" id="KW-0560">Oxidoreductase</keyword>
<organism evidence="2 3">
    <name type="scientific">Calidithermus terrae</name>
    <dbReference type="NCBI Taxonomy" id="1408545"/>
    <lineage>
        <taxon>Bacteria</taxon>
        <taxon>Thermotogati</taxon>
        <taxon>Deinococcota</taxon>
        <taxon>Deinococci</taxon>
        <taxon>Thermales</taxon>
        <taxon>Thermaceae</taxon>
        <taxon>Calidithermus</taxon>
    </lineage>
</organism>
<evidence type="ECO:0000313" key="3">
    <source>
        <dbReference type="Proteomes" id="UP000265715"/>
    </source>
</evidence>
<name>A0A399EQS9_9DEIN</name>
<dbReference type="PRINTS" id="PR00368">
    <property type="entry name" value="FADPNR"/>
</dbReference>
<dbReference type="Pfam" id="PF13738">
    <property type="entry name" value="Pyr_redox_3"/>
    <property type="match status" value="1"/>
</dbReference>
<sequence>MERVDVLVVGAGAAGVGVGIALQKLDLRVGLVDRYGVGASFRRWPKETRFITPSFTSNAFNLPDLNALTPDTSPAYSLGKEHLSGVDYARYLAALVKHYELPVAPKTKVQQVEALGEGFRVHTSQGPVEARFVVWAVGEFQFPKAPLEGARNGLHYGQVRSWAELEGEERLVVGGYESGIDAAYNLAMAGKKVVVADPAAPWESSTGEPSADLSPYTRERLEAALQSGRVRLSRMRVEGIRAVDGQYEVLHEGGSFRVAHPPVLATGFGGGLEPVAGLFAFDGPRPLLTEQDESTLTPGLFLCGPKVNHLNTAFCFIYKFRARFPVVAQAIARRMGLEEGALEVYRKRGMWADDLAACCTSRCAC</sequence>
<dbReference type="PANTHER" id="PTHR43539:SF89">
    <property type="entry name" value="NAD(P)-BINDING DOMAIN-CONTAINING PROTEIN"/>
    <property type="match status" value="1"/>
</dbReference>
<dbReference type="EC" id="1.14.13.-" evidence="2"/>
<keyword evidence="3" id="KW-1185">Reference proteome</keyword>